<evidence type="ECO:0000313" key="9">
    <source>
        <dbReference type="EMBL" id="WZK92845.1"/>
    </source>
</evidence>
<organism evidence="9">
    <name type="scientific">Rhinolophus ferrumequinum adenovirus</name>
    <dbReference type="NCBI Taxonomy" id="3140013"/>
    <lineage>
        <taxon>Viruses</taxon>
        <taxon>Varidnaviria</taxon>
        <taxon>Bamfordvirae</taxon>
        <taxon>Preplasmiviricota</taxon>
        <taxon>Polisuviricotina</taxon>
        <taxon>Pharingeaviricetes</taxon>
        <taxon>Rowavirales</taxon>
        <taxon>Adenoviridae</taxon>
    </lineage>
</organism>
<evidence type="ECO:0000256" key="7">
    <source>
        <dbReference type="ARBA" id="ARBA00044723"/>
    </source>
</evidence>
<keyword evidence="5" id="KW-1048">Host nucleus</keyword>
<evidence type="ECO:0000256" key="5">
    <source>
        <dbReference type="ARBA" id="ARBA00022562"/>
    </source>
</evidence>
<accession>A0AAU6S549</accession>
<evidence type="ECO:0000256" key="3">
    <source>
        <dbReference type="ARBA" id="ARBA00006872"/>
    </source>
</evidence>
<evidence type="ECO:0000256" key="2">
    <source>
        <dbReference type="ARBA" id="ARBA00004192"/>
    </source>
</evidence>
<reference evidence="9" key="1">
    <citation type="journal article" date="2024" name="Microbiol. Spectr.">
        <title>Full-genome sequencing of dozens of new DNA viruses found in Spanish bat feces.</title>
        <authorList>
            <person name="Buigues J."/>
            <person name="Vinals A."/>
            <person name="Martinez-Recio R."/>
            <person name="Monros J.S."/>
            <person name="Sanjuan R."/>
            <person name="Cuevas J.M."/>
        </authorList>
    </citation>
    <scope>NUCLEOTIDE SEQUENCE</scope>
    <source>
        <strain evidence="9">MAVG47</strain>
    </source>
</reference>
<comment type="function">
    <text evidence="7">Plays a major role to prevent cellular inhibition of viral genome replication by nuclear bodies. Assembles an SCF-like E3 ubiquitin ligase complex based on the cellular proteins ELOB, ELOC, CUL5 and RBX1, in cooperation with viral E1B-55K. This viral RING-type ligase ubiquitinates cellular substrates prior to proteasomal degradation: p53/TP53, LIG4, MRE11-RAD50-NBS1 (MRN) complex, ITGA3, DAXX and BLM.</text>
</comment>
<reference evidence="9" key="2">
    <citation type="submission" date="2024-02" db="EMBL/GenBank/DDBJ databases">
        <authorList>
            <person name="Buigues J."/>
            <person name="Vinals A."/>
            <person name="Martinez-Recio R."/>
            <person name="S Monros J."/>
            <person name="Sanjuan R."/>
            <person name="Cuevas J.M."/>
        </authorList>
    </citation>
    <scope>NUCLEOTIDE SEQUENCE</scope>
    <source>
        <strain evidence="9">MAVG47</strain>
    </source>
</reference>
<dbReference type="InterPro" id="IPR007615">
    <property type="entry name" value="Adenovirus_E4_30/34"/>
</dbReference>
<proteinExistence type="inferred from homology"/>
<comment type="subunit">
    <text evidence="8">Interacts with E1B-55k.</text>
</comment>
<dbReference type="GO" id="GO:0042025">
    <property type="term" value="C:host cell nucleus"/>
    <property type="evidence" value="ECO:0007669"/>
    <property type="project" value="UniProtKB-SubCell"/>
</dbReference>
<keyword evidence="6" id="KW-1035">Host cytoplasm</keyword>
<sequence length="252" mass="30052">MAIVLDDSCIALGNEEHDVGRVMSHPAAVCFVPYLELPIPWDFILNHYERCIFYKFFRLCGCTLTIDEHKSSCFHGRELWDIHCHCQNPESLQCLSTGKILKMWCKQVLRGAFYNAQFPFYRYVANYYHLTTVRYVGSLFVNRVHLIYLHFKKENDLKYVLSGWLGKHRFVDCTLNSWLILKCISCKHLTEIQARVCARRTRKIIKKICCHIALHRRRALRRNPYEILRQKMFSRLLRYGITFDREDYMLTV</sequence>
<comment type="subcellular location">
    <subcellularLocation>
        <location evidence="2">Host cytoplasm</location>
    </subcellularLocation>
    <subcellularLocation>
        <location evidence="1">Host nucleus</location>
    </subcellularLocation>
</comment>
<dbReference type="GO" id="GO:0030430">
    <property type="term" value="C:host cell cytoplasm"/>
    <property type="evidence" value="ECO:0007669"/>
    <property type="project" value="UniProtKB-SubCell"/>
</dbReference>
<evidence type="ECO:0000256" key="4">
    <source>
        <dbReference type="ARBA" id="ARBA00022518"/>
    </source>
</evidence>
<protein>
    <submittedName>
        <fullName evidence="9">E4 protein</fullName>
    </submittedName>
</protein>
<keyword evidence="4" id="KW-0244">Early protein</keyword>
<evidence type="ECO:0000256" key="6">
    <source>
        <dbReference type="ARBA" id="ARBA00023200"/>
    </source>
</evidence>
<name>A0AAU6S549_9ADEN</name>
<dbReference type="Pfam" id="PF04528">
    <property type="entry name" value="Adeno_E4_34"/>
    <property type="match status" value="1"/>
</dbReference>
<comment type="similarity">
    <text evidence="3">Belongs to the adenoviridae E4 30 to 34 kDa protein family.</text>
</comment>
<evidence type="ECO:0000256" key="8">
    <source>
        <dbReference type="ARBA" id="ARBA00044760"/>
    </source>
</evidence>
<evidence type="ECO:0000256" key="1">
    <source>
        <dbReference type="ARBA" id="ARBA00004147"/>
    </source>
</evidence>
<dbReference type="EMBL" id="PP410069">
    <property type="protein sequence ID" value="WZK92845.1"/>
    <property type="molecule type" value="Genomic_DNA"/>
</dbReference>